<protein>
    <recommendedName>
        <fullName evidence="1">DUF6455 domain-containing protein</fullName>
    </recommendedName>
</protein>
<evidence type="ECO:0000313" key="2">
    <source>
        <dbReference type="EMBL" id="SOR28598.1"/>
    </source>
</evidence>
<dbReference type="RefSeq" id="WP_012753399.1">
    <property type="nucleotide sequence ID" value="NZ_CP110131.1"/>
</dbReference>
<feature type="domain" description="DUF6455" evidence="1">
    <location>
        <begin position="72"/>
        <end position="130"/>
    </location>
</feature>
<dbReference type="Pfam" id="PF20056">
    <property type="entry name" value="DUF6455"/>
    <property type="match status" value="1"/>
</dbReference>
<gene>
    <name evidence="2" type="ORF">TK0001_1996</name>
</gene>
<reference evidence="3" key="1">
    <citation type="submission" date="2017-10" db="EMBL/GenBank/DDBJ databases">
        <authorList>
            <person name="Regsiter A."/>
            <person name="William W."/>
        </authorList>
    </citation>
    <scope>NUCLEOTIDE SEQUENCE [LARGE SCALE GENOMIC DNA]</scope>
</reference>
<organism evidence="2 3">
    <name type="scientific">Methylorubrum extorquens</name>
    <name type="common">Methylobacterium dichloromethanicum</name>
    <name type="synonym">Methylobacterium extorquens</name>
    <dbReference type="NCBI Taxonomy" id="408"/>
    <lineage>
        <taxon>Bacteria</taxon>
        <taxon>Pseudomonadati</taxon>
        <taxon>Pseudomonadota</taxon>
        <taxon>Alphaproteobacteria</taxon>
        <taxon>Hyphomicrobiales</taxon>
        <taxon>Methylobacteriaceae</taxon>
        <taxon>Methylorubrum</taxon>
    </lineage>
</organism>
<dbReference type="Proteomes" id="UP000233769">
    <property type="component" value="Chromosome tk0001"/>
</dbReference>
<dbReference type="EMBL" id="LT962688">
    <property type="protein sequence ID" value="SOR28598.1"/>
    <property type="molecule type" value="Genomic_DNA"/>
</dbReference>
<dbReference type="AlphaFoldDB" id="A0A2N9AMM5"/>
<dbReference type="InterPro" id="IPR045601">
    <property type="entry name" value="DUF6455"/>
</dbReference>
<name>A0A2N9AMM5_METEX</name>
<dbReference type="OMA" id="FANLAPM"/>
<dbReference type="GeneID" id="72991317"/>
<proteinExistence type="predicted"/>
<accession>A0A2N9AMM5</accession>
<sequence length="131" mass="14547">MAAHADKPDTFDPFGIAASMNEWCCLVKAARELKDVDEEMMETMLEANATGPASLSPEAGVKLRSLVNLMRSLNLDPEAIRRRDPETMRELETACLRCTERSRCARELWAGTAAYPEFCPNAAGIDRLRGQ</sequence>
<evidence type="ECO:0000313" key="3">
    <source>
        <dbReference type="Proteomes" id="UP000233769"/>
    </source>
</evidence>
<evidence type="ECO:0000259" key="1">
    <source>
        <dbReference type="Pfam" id="PF20056"/>
    </source>
</evidence>